<comment type="caution">
    <text evidence="4">The sequence shown here is derived from an EMBL/GenBank/DDBJ whole genome shotgun (WGS) entry which is preliminary data.</text>
</comment>
<reference evidence="4 5" key="1">
    <citation type="submission" date="2020-04" db="EMBL/GenBank/DDBJ databases">
        <authorList>
            <person name="Laetsch R D."/>
            <person name="Stevens L."/>
            <person name="Kumar S."/>
            <person name="Blaxter L. M."/>
        </authorList>
    </citation>
    <scope>NUCLEOTIDE SEQUENCE [LARGE SCALE GENOMIC DNA]</scope>
</reference>
<keyword evidence="1" id="KW-0819">tRNA processing</keyword>
<dbReference type="PANTHER" id="PTHR11079">
    <property type="entry name" value="CYTOSINE DEAMINASE FAMILY MEMBER"/>
    <property type="match status" value="1"/>
</dbReference>
<dbReference type="Gene3D" id="3.40.140.10">
    <property type="entry name" value="Cytidine Deaminase, domain 2"/>
    <property type="match status" value="1"/>
</dbReference>
<comment type="similarity">
    <text evidence="2">Belongs to the cytidine and deoxycytidylate deaminase family. ADAT3 subfamily.</text>
</comment>
<accession>A0A8S1EKG9</accession>
<organism evidence="4 5">
    <name type="scientific">Caenorhabditis bovis</name>
    <dbReference type="NCBI Taxonomy" id="2654633"/>
    <lineage>
        <taxon>Eukaryota</taxon>
        <taxon>Metazoa</taxon>
        <taxon>Ecdysozoa</taxon>
        <taxon>Nematoda</taxon>
        <taxon>Chromadorea</taxon>
        <taxon>Rhabditida</taxon>
        <taxon>Rhabditina</taxon>
        <taxon>Rhabditomorpha</taxon>
        <taxon>Rhabditoidea</taxon>
        <taxon>Rhabditidae</taxon>
        <taxon>Peloderinae</taxon>
        <taxon>Caenorhabditis</taxon>
    </lineage>
</organism>
<keyword evidence="5" id="KW-1185">Reference proteome</keyword>
<gene>
    <name evidence="4" type="ORF">CBOVIS_LOCUS4064</name>
</gene>
<dbReference type="SUPFAM" id="SSF53927">
    <property type="entry name" value="Cytidine deaminase-like"/>
    <property type="match status" value="1"/>
</dbReference>
<sequence>MTLIDEPPCKLQKLDDNLAEFKVLPLLDSSILSPYVPTTSFYALELNDKKLIGIVIKLVNELPERLRHLKRVGKEGKILIAETIEESEVVYEKLKELGISKTCLTEIQVPAIKPVTRRQFEYAKSLWSTSFNADKEVENLLSGEFLTPELKNYISKYSEMASSIECIAVQNKEILCTGSSNPGPLRHPVMEMVRNLPKREANADNYLGTGCDIFLKNEPCAMCAMALVHFRVKRIFFNSKSSNGVLSSGGWQLHLEPAINHHYQVFHVVSDKSENF</sequence>
<evidence type="ECO:0000256" key="2">
    <source>
        <dbReference type="ARBA" id="ARBA00038160"/>
    </source>
</evidence>
<dbReference type="Pfam" id="PF00383">
    <property type="entry name" value="dCMP_cyt_deam_1"/>
    <property type="match status" value="1"/>
</dbReference>
<proteinExistence type="inferred from homology"/>
<evidence type="ECO:0000256" key="1">
    <source>
        <dbReference type="ARBA" id="ARBA00022694"/>
    </source>
</evidence>
<evidence type="ECO:0000259" key="3">
    <source>
        <dbReference type="PROSITE" id="PS51747"/>
    </source>
</evidence>
<evidence type="ECO:0000313" key="5">
    <source>
        <dbReference type="Proteomes" id="UP000494206"/>
    </source>
</evidence>
<dbReference type="GO" id="GO:0005737">
    <property type="term" value="C:cytoplasm"/>
    <property type="evidence" value="ECO:0007669"/>
    <property type="project" value="TreeGrafter"/>
</dbReference>
<dbReference type="PROSITE" id="PS51747">
    <property type="entry name" value="CYT_DCMP_DEAMINASES_2"/>
    <property type="match status" value="1"/>
</dbReference>
<dbReference type="EMBL" id="CADEPM010000003">
    <property type="protein sequence ID" value="CAB3401297.1"/>
    <property type="molecule type" value="Genomic_DNA"/>
</dbReference>
<dbReference type="PANTHER" id="PTHR11079:SF156">
    <property type="entry name" value="INACTIVE TRNA-SPECIFIC ADENOSINE DEAMINASE-LIKE PROTEIN 3-RELATED"/>
    <property type="match status" value="1"/>
</dbReference>
<name>A0A8S1EKG9_9PELO</name>
<dbReference type="InterPro" id="IPR002125">
    <property type="entry name" value="CMP_dCMP_dom"/>
</dbReference>
<dbReference type="AlphaFoldDB" id="A0A8S1EKG9"/>
<dbReference type="GO" id="GO:0005634">
    <property type="term" value="C:nucleus"/>
    <property type="evidence" value="ECO:0007669"/>
    <property type="project" value="TreeGrafter"/>
</dbReference>
<dbReference type="GO" id="GO:0052717">
    <property type="term" value="F:tRNA-specific adenosine-34 deaminase activity"/>
    <property type="evidence" value="ECO:0007669"/>
    <property type="project" value="TreeGrafter"/>
</dbReference>
<protein>
    <recommendedName>
        <fullName evidence="3">CMP/dCMP-type deaminase domain-containing protein</fullName>
    </recommendedName>
</protein>
<dbReference type="GO" id="GO:0008033">
    <property type="term" value="P:tRNA processing"/>
    <property type="evidence" value="ECO:0007669"/>
    <property type="project" value="UniProtKB-KW"/>
</dbReference>
<dbReference type="Proteomes" id="UP000494206">
    <property type="component" value="Unassembled WGS sequence"/>
</dbReference>
<feature type="domain" description="CMP/dCMP-type deaminase" evidence="3">
    <location>
        <begin position="145"/>
        <end position="266"/>
    </location>
</feature>
<evidence type="ECO:0000313" key="4">
    <source>
        <dbReference type="EMBL" id="CAB3401297.1"/>
    </source>
</evidence>
<dbReference type="OrthoDB" id="3180714at2759"/>
<dbReference type="InterPro" id="IPR016193">
    <property type="entry name" value="Cytidine_deaminase-like"/>
</dbReference>